<reference evidence="3" key="1">
    <citation type="submission" date="2020-05" db="EMBL/GenBank/DDBJ databases">
        <title>Frigoriglobus tundricola gen. nov., sp. nov., a psychrotolerant cellulolytic planctomycete of the family Gemmataceae with two divergent copies of 16S rRNA gene.</title>
        <authorList>
            <person name="Kulichevskaya I.S."/>
            <person name="Ivanova A.A."/>
            <person name="Naumoff D.G."/>
            <person name="Beletsky A.V."/>
            <person name="Rijpstra W.I.C."/>
            <person name="Sinninghe Damste J.S."/>
            <person name="Mardanov A.V."/>
            <person name="Ravin N.V."/>
            <person name="Dedysh S.N."/>
        </authorList>
    </citation>
    <scope>NUCLEOTIDE SEQUENCE [LARGE SCALE GENOMIC DNA]</scope>
    <source>
        <strain evidence="3">PL17</strain>
    </source>
</reference>
<gene>
    <name evidence="2" type="ORF">FTUN_7337</name>
</gene>
<feature type="region of interest" description="Disordered" evidence="1">
    <location>
        <begin position="24"/>
        <end position="61"/>
    </location>
</feature>
<evidence type="ECO:0000313" key="2">
    <source>
        <dbReference type="EMBL" id="QJW99714.1"/>
    </source>
</evidence>
<dbReference type="RefSeq" id="WP_171474631.1">
    <property type="nucleotide sequence ID" value="NZ_CP053452.2"/>
</dbReference>
<feature type="compositionally biased region" description="Pro residues" evidence="1">
    <location>
        <begin position="44"/>
        <end position="53"/>
    </location>
</feature>
<organism evidence="2 3">
    <name type="scientific">Frigoriglobus tundricola</name>
    <dbReference type="NCBI Taxonomy" id="2774151"/>
    <lineage>
        <taxon>Bacteria</taxon>
        <taxon>Pseudomonadati</taxon>
        <taxon>Planctomycetota</taxon>
        <taxon>Planctomycetia</taxon>
        <taxon>Gemmatales</taxon>
        <taxon>Gemmataceae</taxon>
        <taxon>Frigoriglobus</taxon>
    </lineage>
</organism>
<evidence type="ECO:0000256" key="1">
    <source>
        <dbReference type="SAM" id="MobiDB-lite"/>
    </source>
</evidence>
<dbReference type="Proteomes" id="UP000503447">
    <property type="component" value="Chromosome"/>
</dbReference>
<dbReference type="KEGG" id="ftj:FTUN_7337"/>
<dbReference type="AlphaFoldDB" id="A0A6M5Z1M6"/>
<accession>A0A6M5Z1M6</accession>
<evidence type="ECO:0000313" key="3">
    <source>
        <dbReference type="Proteomes" id="UP000503447"/>
    </source>
</evidence>
<proteinExistence type="predicted"/>
<dbReference type="EMBL" id="CP053452">
    <property type="protein sequence ID" value="QJW99714.1"/>
    <property type="molecule type" value="Genomic_DNA"/>
</dbReference>
<sequence>MDAANPLCRLLLLAAGLTVVIGCKSDTSGTGSARGQIPQDPLAPIAPPPPRRPVPSSRWRP</sequence>
<name>A0A6M5Z1M6_9BACT</name>
<protein>
    <submittedName>
        <fullName evidence="2">Uncharacterized protein</fullName>
    </submittedName>
</protein>
<keyword evidence="3" id="KW-1185">Reference proteome</keyword>